<dbReference type="Gene3D" id="3.80.10.10">
    <property type="entry name" value="Ribonuclease Inhibitor"/>
    <property type="match status" value="1"/>
</dbReference>
<dbReference type="InterPro" id="IPR001810">
    <property type="entry name" value="F-box_dom"/>
</dbReference>
<dbReference type="EMBL" id="JBFXLS010000021">
    <property type="protein sequence ID" value="KAL2828189.1"/>
    <property type="molecule type" value="Genomic_DNA"/>
</dbReference>
<comment type="caution">
    <text evidence="2">The sequence shown here is derived from an EMBL/GenBank/DDBJ whole genome shotgun (WGS) entry which is preliminary data.</text>
</comment>
<dbReference type="Proteomes" id="UP001610335">
    <property type="component" value="Unassembled WGS sequence"/>
</dbReference>
<dbReference type="PROSITE" id="PS50181">
    <property type="entry name" value="FBOX"/>
    <property type="match status" value="1"/>
</dbReference>
<dbReference type="Pfam" id="PF12937">
    <property type="entry name" value="F-box-like"/>
    <property type="match status" value="1"/>
</dbReference>
<dbReference type="InterPro" id="IPR032675">
    <property type="entry name" value="LRR_dom_sf"/>
</dbReference>
<dbReference type="Pfam" id="PF24969">
    <property type="entry name" value="LRR_15"/>
    <property type="match status" value="1"/>
</dbReference>
<dbReference type="CDD" id="cd09917">
    <property type="entry name" value="F-box_SF"/>
    <property type="match status" value="1"/>
</dbReference>
<reference evidence="2 3" key="1">
    <citation type="submission" date="2024-07" db="EMBL/GenBank/DDBJ databases">
        <title>Section-level genome sequencing and comparative genomics of Aspergillus sections Usti and Cavernicolus.</title>
        <authorList>
            <consortium name="Lawrence Berkeley National Laboratory"/>
            <person name="Nybo J.L."/>
            <person name="Vesth T.C."/>
            <person name="Theobald S."/>
            <person name="Frisvad J.C."/>
            <person name="Larsen T.O."/>
            <person name="Kjaerboelling I."/>
            <person name="Rothschild-Mancinelli K."/>
            <person name="Lyhne E.K."/>
            <person name="Kogle M.E."/>
            <person name="Barry K."/>
            <person name="Clum A."/>
            <person name="Na H."/>
            <person name="Ledsgaard L."/>
            <person name="Lin J."/>
            <person name="Lipzen A."/>
            <person name="Kuo A."/>
            <person name="Riley R."/>
            <person name="Mondo S."/>
            <person name="LaButti K."/>
            <person name="Haridas S."/>
            <person name="Pangalinan J."/>
            <person name="Salamov A.A."/>
            <person name="Simmons B.A."/>
            <person name="Magnuson J.K."/>
            <person name="Chen J."/>
            <person name="Drula E."/>
            <person name="Henrissat B."/>
            <person name="Wiebenga A."/>
            <person name="Lubbers R.J."/>
            <person name="Gomes A.C."/>
            <person name="Makela M.R."/>
            <person name="Stajich J."/>
            <person name="Grigoriev I.V."/>
            <person name="Mortensen U.H."/>
            <person name="De vries R.P."/>
            <person name="Baker S.E."/>
            <person name="Andersen M.R."/>
        </authorList>
    </citation>
    <scope>NUCLEOTIDE SEQUENCE [LARGE SCALE GENOMIC DNA]</scope>
    <source>
        <strain evidence="2 3">CBS 600.67</strain>
    </source>
</reference>
<sequence length="443" mass="50672">MMDYLPVELLLRIARYLHHPHCLSLVLTCRRIYHAALPAMYSEVYGRRSFTTAKSLSCFLHTIARKPHLAKSVKILGIDSWDTCDDRAASLDSSNKPCYDEELIGNLVREASGPEEEEEVEMSQWEMSLRNGNPDAWMALLMPLLINLRELHIEYTYSPDYFNKMLIRAAKKEKDKVTSQKLVKAAKKEKELVVPFQKLEEVYVTWADTELGVSSCDLLPYFYFPSMRKLHGESVVERLAIPNHELLDGDEASEGFSSIEEIHLDCSNSSDGMEDWLRCCKALKSFSIEHGGAMVSEESWNSPPFAESLTRHKSTLEFLWLDISDHNDIDEEQWIGSLADYTALRDLHIRYPDLVGMNEEDWEPLHEISDLVPPSLRTLSIAGCGEDILHWLPGQLERLIESRRTPHLVNLDLDGFSIISREGCEPELVRLYDLCEGAGVRLR</sequence>
<protein>
    <recommendedName>
        <fullName evidence="1">F-box domain-containing protein</fullName>
    </recommendedName>
</protein>
<proteinExistence type="predicted"/>
<dbReference type="InterPro" id="IPR036047">
    <property type="entry name" value="F-box-like_dom_sf"/>
</dbReference>
<name>A0ABR4IK92_9EURO</name>
<keyword evidence="3" id="KW-1185">Reference proteome</keyword>
<dbReference type="SUPFAM" id="SSF52047">
    <property type="entry name" value="RNI-like"/>
    <property type="match status" value="1"/>
</dbReference>
<gene>
    <name evidence="2" type="ORF">BDW59DRAFT_143327</name>
</gene>
<feature type="domain" description="F-box" evidence="1">
    <location>
        <begin position="1"/>
        <end position="48"/>
    </location>
</feature>
<evidence type="ECO:0000259" key="1">
    <source>
        <dbReference type="PROSITE" id="PS50181"/>
    </source>
</evidence>
<organism evidence="2 3">
    <name type="scientific">Aspergillus cavernicola</name>
    <dbReference type="NCBI Taxonomy" id="176166"/>
    <lineage>
        <taxon>Eukaryota</taxon>
        <taxon>Fungi</taxon>
        <taxon>Dikarya</taxon>
        <taxon>Ascomycota</taxon>
        <taxon>Pezizomycotina</taxon>
        <taxon>Eurotiomycetes</taxon>
        <taxon>Eurotiomycetidae</taxon>
        <taxon>Eurotiales</taxon>
        <taxon>Aspergillaceae</taxon>
        <taxon>Aspergillus</taxon>
        <taxon>Aspergillus subgen. Nidulantes</taxon>
    </lineage>
</organism>
<evidence type="ECO:0000313" key="2">
    <source>
        <dbReference type="EMBL" id="KAL2828189.1"/>
    </source>
</evidence>
<evidence type="ECO:0000313" key="3">
    <source>
        <dbReference type="Proteomes" id="UP001610335"/>
    </source>
</evidence>
<dbReference type="SUPFAM" id="SSF81383">
    <property type="entry name" value="F-box domain"/>
    <property type="match status" value="1"/>
</dbReference>
<accession>A0ABR4IK92</accession>
<dbReference type="InterPro" id="IPR056867">
    <property type="entry name" value="LRR_15"/>
</dbReference>